<dbReference type="PANTHER" id="PTHR34606">
    <property type="entry name" value="BON DOMAIN-CONTAINING PROTEIN"/>
    <property type="match status" value="1"/>
</dbReference>
<dbReference type="PANTHER" id="PTHR34606:SF15">
    <property type="entry name" value="BON DOMAIN-CONTAINING PROTEIN"/>
    <property type="match status" value="1"/>
</dbReference>
<evidence type="ECO:0000313" key="3">
    <source>
        <dbReference type="EMBL" id="WMB72442.1"/>
    </source>
</evidence>
<reference evidence="3" key="1">
    <citation type="submission" date="2023-08" db="EMBL/GenBank/DDBJ databases">
        <title>Complete genome sequence of Shewanella oncorhynchi Z-P2, a siderophore putrebactin-producing bacterium.</title>
        <authorList>
            <person name="Zhang Y."/>
        </authorList>
    </citation>
    <scope>NUCLEOTIDE SEQUENCE</scope>
    <source>
        <strain evidence="3">Z-P2</strain>
    </source>
</reference>
<feature type="domain" description="BON" evidence="2">
    <location>
        <begin position="48"/>
        <end position="115"/>
    </location>
</feature>
<dbReference type="Gene3D" id="3.30.1340.30">
    <property type="match status" value="1"/>
</dbReference>
<dbReference type="RefSeq" id="WP_105250242.1">
    <property type="nucleotide sequence ID" value="NZ_CP132914.1"/>
</dbReference>
<accession>A0AA50Q522</accession>
<gene>
    <name evidence="3" type="ORF">RA178_18785</name>
</gene>
<sequence>MQTMKLTFVTAGVVLVGSLLLNGCDSGNVNTQTGTPDLTVTTEDGTGDDIKIATAVNTALIADQQLQNLDIQIETRKGDVTISGNVNSQAQKDQAERVTAATSGVHSVNNRLEVK</sequence>
<evidence type="ECO:0000256" key="1">
    <source>
        <dbReference type="SAM" id="MobiDB-lite"/>
    </source>
</evidence>
<organism evidence="3">
    <name type="scientific">Shewanella oncorhynchi</name>
    <dbReference type="NCBI Taxonomy" id="2726434"/>
    <lineage>
        <taxon>Bacteria</taxon>
        <taxon>Pseudomonadati</taxon>
        <taxon>Pseudomonadota</taxon>
        <taxon>Gammaproteobacteria</taxon>
        <taxon>Alteromonadales</taxon>
        <taxon>Shewanellaceae</taxon>
        <taxon>Shewanella</taxon>
    </lineage>
</organism>
<dbReference type="Proteomes" id="UP001236800">
    <property type="component" value="Chromosome"/>
</dbReference>
<dbReference type="InterPro" id="IPR051686">
    <property type="entry name" value="Lipoprotein_DolP"/>
</dbReference>
<dbReference type="GeneID" id="301341274"/>
<dbReference type="PROSITE" id="PS50914">
    <property type="entry name" value="BON"/>
    <property type="match status" value="1"/>
</dbReference>
<dbReference type="AlphaFoldDB" id="A0AA50Q522"/>
<protein>
    <submittedName>
        <fullName evidence="3">BON domain-containing protein</fullName>
    </submittedName>
</protein>
<dbReference type="InterPro" id="IPR007055">
    <property type="entry name" value="BON_dom"/>
</dbReference>
<name>A0AA50Q522_9GAMM</name>
<dbReference type="KEGG" id="sog:RA178_18785"/>
<evidence type="ECO:0000259" key="2">
    <source>
        <dbReference type="PROSITE" id="PS50914"/>
    </source>
</evidence>
<feature type="region of interest" description="Disordered" evidence="1">
    <location>
        <begin position="86"/>
        <end position="106"/>
    </location>
</feature>
<dbReference type="Pfam" id="PF04972">
    <property type="entry name" value="BON"/>
    <property type="match status" value="1"/>
</dbReference>
<dbReference type="EMBL" id="CP132914">
    <property type="protein sequence ID" value="WMB72442.1"/>
    <property type="molecule type" value="Genomic_DNA"/>
</dbReference>
<proteinExistence type="predicted"/>